<feature type="non-terminal residue" evidence="5">
    <location>
        <position position="138"/>
    </location>
</feature>
<accession>A0A401TAL7</accession>
<feature type="compositionally biased region" description="Polar residues" evidence="3">
    <location>
        <begin position="1"/>
        <end position="11"/>
    </location>
</feature>
<dbReference type="Proteomes" id="UP000287033">
    <property type="component" value="Unassembled WGS sequence"/>
</dbReference>
<evidence type="ECO:0000259" key="4">
    <source>
        <dbReference type="PROSITE" id="PS50835"/>
    </source>
</evidence>
<evidence type="ECO:0000256" key="3">
    <source>
        <dbReference type="SAM" id="MobiDB-lite"/>
    </source>
</evidence>
<dbReference type="EMBL" id="BEZZ01020328">
    <property type="protein sequence ID" value="GCC39693.1"/>
    <property type="molecule type" value="Genomic_DNA"/>
</dbReference>
<feature type="domain" description="Ig-like" evidence="4">
    <location>
        <begin position="52"/>
        <end position="133"/>
    </location>
</feature>
<protein>
    <recommendedName>
        <fullName evidence="4">Ig-like domain-containing protein</fullName>
    </recommendedName>
</protein>
<dbReference type="InterPro" id="IPR013783">
    <property type="entry name" value="Ig-like_fold"/>
</dbReference>
<dbReference type="Pfam" id="PF07679">
    <property type="entry name" value="I-set"/>
    <property type="match status" value="1"/>
</dbReference>
<feature type="region of interest" description="Disordered" evidence="3">
    <location>
        <begin position="1"/>
        <end position="51"/>
    </location>
</feature>
<evidence type="ECO:0000256" key="2">
    <source>
        <dbReference type="ARBA" id="ARBA00023319"/>
    </source>
</evidence>
<sequence length="138" mass="14574">MHSVQTTLTLKKSSDVAVPPGRVRRTDGGPAAPPPKRLRVHGGEQTVPGTPPAFLRKLKNAAVGTGCDIRLKVAVSGSPVPTLAWYRNNVCLAQESGEYGALWIRDCKAADAGVYTCIARNPIGESRSSAVLAVLEVE</sequence>
<dbReference type="PANTHER" id="PTHR47633:SF16">
    <property type="entry name" value="CAVP-TARGET PROTEIN-LIKE"/>
    <property type="match status" value="1"/>
</dbReference>
<keyword evidence="6" id="KW-1185">Reference proteome</keyword>
<dbReference type="PROSITE" id="PS50835">
    <property type="entry name" value="IG_LIKE"/>
    <property type="match status" value="1"/>
</dbReference>
<keyword evidence="1" id="KW-1015">Disulfide bond</keyword>
<comment type="caution">
    <text evidence="5">The sequence shown here is derived from an EMBL/GenBank/DDBJ whole genome shotgun (WGS) entry which is preliminary data.</text>
</comment>
<dbReference type="OrthoDB" id="10029006at2759"/>
<keyword evidence="2" id="KW-0393">Immunoglobulin domain</keyword>
<dbReference type="InterPro" id="IPR007110">
    <property type="entry name" value="Ig-like_dom"/>
</dbReference>
<reference evidence="5 6" key="1">
    <citation type="journal article" date="2018" name="Nat. Ecol. Evol.">
        <title>Shark genomes provide insights into elasmobranch evolution and the origin of vertebrates.</title>
        <authorList>
            <person name="Hara Y"/>
            <person name="Yamaguchi K"/>
            <person name="Onimaru K"/>
            <person name="Kadota M"/>
            <person name="Koyanagi M"/>
            <person name="Keeley SD"/>
            <person name="Tatsumi K"/>
            <person name="Tanaka K"/>
            <person name="Motone F"/>
            <person name="Kageyama Y"/>
            <person name="Nozu R"/>
            <person name="Adachi N"/>
            <person name="Nishimura O"/>
            <person name="Nakagawa R"/>
            <person name="Tanegashima C"/>
            <person name="Kiyatake I"/>
            <person name="Matsumoto R"/>
            <person name="Murakumo K"/>
            <person name="Nishida K"/>
            <person name="Terakita A"/>
            <person name="Kuratani S"/>
            <person name="Sato K"/>
            <person name="Hyodo S Kuraku.S."/>
        </authorList>
    </citation>
    <scope>NUCLEOTIDE SEQUENCE [LARGE SCALE GENOMIC DNA]</scope>
</reference>
<dbReference type="Gene3D" id="2.60.40.10">
    <property type="entry name" value="Immunoglobulins"/>
    <property type="match status" value="1"/>
</dbReference>
<dbReference type="InterPro" id="IPR036179">
    <property type="entry name" value="Ig-like_dom_sf"/>
</dbReference>
<dbReference type="SMART" id="SM00408">
    <property type="entry name" value="IGc2"/>
    <property type="match status" value="1"/>
</dbReference>
<evidence type="ECO:0000256" key="1">
    <source>
        <dbReference type="ARBA" id="ARBA00023157"/>
    </source>
</evidence>
<proteinExistence type="predicted"/>
<dbReference type="AlphaFoldDB" id="A0A401TAL7"/>
<dbReference type="InterPro" id="IPR003598">
    <property type="entry name" value="Ig_sub2"/>
</dbReference>
<name>A0A401TAL7_CHIPU</name>
<dbReference type="PANTHER" id="PTHR47633">
    <property type="entry name" value="IMMUNOGLOBULIN"/>
    <property type="match status" value="1"/>
</dbReference>
<gene>
    <name evidence="5" type="ORF">chiPu_0023400</name>
</gene>
<dbReference type="STRING" id="137246.A0A401TAL7"/>
<dbReference type="FunFam" id="2.60.40.10:FF:000032">
    <property type="entry name" value="palladin isoform X1"/>
    <property type="match status" value="1"/>
</dbReference>
<evidence type="ECO:0000313" key="5">
    <source>
        <dbReference type="EMBL" id="GCC39693.1"/>
    </source>
</evidence>
<dbReference type="SUPFAM" id="SSF48726">
    <property type="entry name" value="Immunoglobulin"/>
    <property type="match status" value="1"/>
</dbReference>
<dbReference type="SMART" id="SM00409">
    <property type="entry name" value="IG"/>
    <property type="match status" value="1"/>
</dbReference>
<dbReference type="GO" id="GO:0004672">
    <property type="term" value="F:protein kinase activity"/>
    <property type="evidence" value="ECO:0007669"/>
    <property type="project" value="TreeGrafter"/>
</dbReference>
<organism evidence="5 6">
    <name type="scientific">Chiloscyllium punctatum</name>
    <name type="common">Brownbanded bambooshark</name>
    <name type="synonym">Hemiscyllium punctatum</name>
    <dbReference type="NCBI Taxonomy" id="137246"/>
    <lineage>
        <taxon>Eukaryota</taxon>
        <taxon>Metazoa</taxon>
        <taxon>Chordata</taxon>
        <taxon>Craniata</taxon>
        <taxon>Vertebrata</taxon>
        <taxon>Chondrichthyes</taxon>
        <taxon>Elasmobranchii</taxon>
        <taxon>Galeomorphii</taxon>
        <taxon>Galeoidea</taxon>
        <taxon>Orectolobiformes</taxon>
        <taxon>Hemiscylliidae</taxon>
        <taxon>Chiloscyllium</taxon>
    </lineage>
</organism>
<dbReference type="InterPro" id="IPR013098">
    <property type="entry name" value="Ig_I-set"/>
</dbReference>
<evidence type="ECO:0000313" key="6">
    <source>
        <dbReference type="Proteomes" id="UP000287033"/>
    </source>
</evidence>
<dbReference type="InterPro" id="IPR003599">
    <property type="entry name" value="Ig_sub"/>
</dbReference>